<dbReference type="Pfam" id="PF01078">
    <property type="entry name" value="Mg_chelatase"/>
    <property type="match status" value="1"/>
</dbReference>
<dbReference type="InterPro" id="IPR014721">
    <property type="entry name" value="Ribsml_uS5_D2-typ_fold_subgr"/>
</dbReference>
<dbReference type="InterPro" id="IPR020568">
    <property type="entry name" value="Ribosomal_Su5_D2-typ_SF"/>
</dbReference>
<dbReference type="PRINTS" id="PR01657">
    <property type="entry name" value="MCMFAMILY"/>
</dbReference>
<dbReference type="InterPro" id="IPR045006">
    <property type="entry name" value="CHLI-like"/>
</dbReference>
<protein>
    <submittedName>
        <fullName evidence="5">YifB family Mg chelatase-like AAA ATPase</fullName>
    </submittedName>
</protein>
<feature type="domain" description="AAA+ ATPase" evidence="4">
    <location>
        <begin position="214"/>
        <end position="396"/>
    </location>
</feature>
<dbReference type="InterPro" id="IPR004482">
    <property type="entry name" value="Mg_chelat-rel"/>
</dbReference>
<dbReference type="SUPFAM" id="SSF52540">
    <property type="entry name" value="P-loop containing nucleoside triphosphate hydrolases"/>
    <property type="match status" value="1"/>
</dbReference>
<dbReference type="RefSeq" id="WP_195691613.1">
    <property type="nucleotide sequence ID" value="NZ_CP064760.1"/>
</dbReference>
<dbReference type="PANTHER" id="PTHR32039:SF7">
    <property type="entry name" value="COMPETENCE PROTEIN COMM"/>
    <property type="match status" value="1"/>
</dbReference>
<dbReference type="GO" id="GO:0003677">
    <property type="term" value="F:DNA binding"/>
    <property type="evidence" value="ECO:0007669"/>
    <property type="project" value="InterPro"/>
</dbReference>
<organism evidence="5 6">
    <name type="scientific">Microbacterium schleiferi</name>
    <dbReference type="NCBI Taxonomy" id="69362"/>
    <lineage>
        <taxon>Bacteria</taxon>
        <taxon>Bacillati</taxon>
        <taxon>Actinomycetota</taxon>
        <taxon>Actinomycetes</taxon>
        <taxon>Micrococcales</taxon>
        <taxon>Microbacteriaceae</taxon>
        <taxon>Microbacterium</taxon>
    </lineage>
</organism>
<evidence type="ECO:0000256" key="3">
    <source>
        <dbReference type="ARBA" id="ARBA00022840"/>
    </source>
</evidence>
<dbReference type="InterPro" id="IPR000523">
    <property type="entry name" value="Mg_chelatse_chII-like_cat_dom"/>
</dbReference>
<dbReference type="InterPro" id="IPR027417">
    <property type="entry name" value="P-loop_NTPase"/>
</dbReference>
<evidence type="ECO:0000313" key="6">
    <source>
        <dbReference type="Proteomes" id="UP000594480"/>
    </source>
</evidence>
<dbReference type="EMBL" id="CP064760">
    <property type="protein sequence ID" value="QPE03511.1"/>
    <property type="molecule type" value="Genomic_DNA"/>
</dbReference>
<keyword evidence="2" id="KW-0547">Nucleotide-binding</keyword>
<dbReference type="Proteomes" id="UP000594480">
    <property type="component" value="Chromosome"/>
</dbReference>
<name>A0A7S8RG29_9MICO</name>
<dbReference type="PANTHER" id="PTHR32039">
    <property type="entry name" value="MAGNESIUM-CHELATASE SUBUNIT CHLI"/>
    <property type="match status" value="1"/>
</dbReference>
<dbReference type="SMART" id="SM00382">
    <property type="entry name" value="AAA"/>
    <property type="match status" value="1"/>
</dbReference>
<keyword evidence="3" id="KW-0067">ATP-binding</keyword>
<dbReference type="SUPFAM" id="SSF54211">
    <property type="entry name" value="Ribosomal protein S5 domain 2-like"/>
    <property type="match status" value="1"/>
</dbReference>
<evidence type="ECO:0000313" key="5">
    <source>
        <dbReference type="EMBL" id="QPE03511.1"/>
    </source>
</evidence>
<dbReference type="AlphaFoldDB" id="A0A7S8RG29"/>
<dbReference type="GO" id="GO:0005524">
    <property type="term" value="F:ATP binding"/>
    <property type="evidence" value="ECO:0007669"/>
    <property type="project" value="UniProtKB-KW"/>
</dbReference>
<dbReference type="InterPro" id="IPR003593">
    <property type="entry name" value="AAA+_ATPase"/>
</dbReference>
<dbReference type="Gene3D" id="3.30.230.10">
    <property type="match status" value="1"/>
</dbReference>
<evidence type="ECO:0000256" key="1">
    <source>
        <dbReference type="ARBA" id="ARBA00006354"/>
    </source>
</evidence>
<gene>
    <name evidence="5" type="ORF">IT882_09080</name>
</gene>
<dbReference type="InterPro" id="IPR001208">
    <property type="entry name" value="MCM_dom"/>
</dbReference>
<sequence length="506" mass="52984">MSLARTWAISLVGIEGVAVEVEADLSDQLPDFRIIGLADRALGESSQRVRNACANSDVPLPSRRLTVNLSPASLPKHGSGFDLAIAVAALATQLPISPDALLRTAHIGELGLDGRLRPVPGILPAVMAAARAGLETVVVPRASEDEASLVPGIAVVGATSLGDVLSRHGIDARLPEAEPVETSTDPGSLEDTLDLSDVVGQDDAVSALLVAAAGGHHVLMTGPPGAGKTMLARRLPGILPPLDDESALAAASVRSLSGHAVTHLSRVPPFEAPHHSASAAALVGGGTRAPRPGAIVRASEGVLFLDEAAEFATTVLDALRQPLESGQITVHRAGYTASFPARFQLVLATNPCPCGNRGLRDAVCECPSQAIRRYQNRLSGPLLDRVDIELTLLRVGRVPEARGVLDSDRARALVVEARDRAARRLSNTPWRRNADVPGTWLRSGAGALPPGVRAPLDGALARGSLTLRGYDRVLRVAWTLADLEGEQMPTPEHIGRALFLKRGITS</sequence>
<evidence type="ECO:0000256" key="2">
    <source>
        <dbReference type="ARBA" id="ARBA00022741"/>
    </source>
</evidence>
<evidence type="ECO:0000259" key="4">
    <source>
        <dbReference type="SMART" id="SM00382"/>
    </source>
</evidence>
<dbReference type="NCBIfam" id="TIGR00368">
    <property type="entry name" value="YifB family Mg chelatase-like AAA ATPase"/>
    <property type="match status" value="1"/>
</dbReference>
<accession>A0A7S8RG29</accession>
<dbReference type="Gene3D" id="3.40.50.300">
    <property type="entry name" value="P-loop containing nucleotide triphosphate hydrolases"/>
    <property type="match status" value="1"/>
</dbReference>
<dbReference type="InterPro" id="IPR025158">
    <property type="entry name" value="Mg_chelat-rel_C"/>
</dbReference>
<dbReference type="KEGG" id="msf:IT882_09080"/>
<keyword evidence="6" id="KW-1185">Reference proteome</keyword>
<proteinExistence type="inferred from homology"/>
<dbReference type="Pfam" id="PF13335">
    <property type="entry name" value="Mg_chelatase_C"/>
    <property type="match status" value="1"/>
</dbReference>
<comment type="similarity">
    <text evidence="1">Belongs to the Mg-chelatase subunits D/I family. ComM subfamily.</text>
</comment>
<reference evidence="5 6" key="1">
    <citation type="submission" date="2020-11" db="EMBL/GenBank/DDBJ databases">
        <title>Amino acid is mineralized and recycled by bacteria in oceanic microbiome.</title>
        <authorList>
            <person name="Zheng L.Y."/>
        </authorList>
    </citation>
    <scope>NUCLEOTIDE SEQUENCE [LARGE SCALE GENOMIC DNA]</scope>
    <source>
        <strain evidence="5 6">A32-1</strain>
    </source>
</reference>
<dbReference type="Pfam" id="PF13541">
    <property type="entry name" value="ChlI"/>
    <property type="match status" value="1"/>
</dbReference>